<dbReference type="GO" id="GO:0005524">
    <property type="term" value="F:ATP binding"/>
    <property type="evidence" value="ECO:0007669"/>
    <property type="project" value="UniProtKB-UniRule"/>
</dbReference>
<feature type="binding site" evidence="1">
    <location>
        <position position="269"/>
    </location>
    <ligand>
        <name>substrate</name>
    </ligand>
</feature>
<keyword evidence="1 4" id="KW-0808">Transferase</keyword>
<dbReference type="HAMAP" id="MF_02128">
    <property type="entry name" value="TMP_kinase"/>
    <property type="match status" value="1"/>
</dbReference>
<dbReference type="PANTHER" id="PTHR30270:SF3">
    <property type="entry name" value="THIAMINE-MONOPHOSPHATE KINASE"/>
    <property type="match status" value="1"/>
</dbReference>
<protein>
    <recommendedName>
        <fullName evidence="1">Thiamine-monophosphate kinase</fullName>
        <shortName evidence="1">TMP kinase</shortName>
        <shortName evidence="1">Thiamine-phosphate kinase</shortName>
        <ecNumber evidence="1">2.7.4.16</ecNumber>
    </recommendedName>
</protein>
<evidence type="ECO:0000313" key="4">
    <source>
        <dbReference type="EMBL" id="RLE50738.1"/>
    </source>
</evidence>
<feature type="binding site" evidence="1">
    <location>
        <position position="48"/>
    </location>
    <ligand>
        <name>Mg(2+)</name>
        <dbReference type="ChEBI" id="CHEBI:18420"/>
        <label>1</label>
    </ligand>
</feature>
<keyword evidence="1 4" id="KW-0418">Kinase</keyword>
<dbReference type="Pfam" id="PF00586">
    <property type="entry name" value="AIRS"/>
    <property type="match status" value="1"/>
</dbReference>
<feature type="binding site" evidence="1">
    <location>
        <position position="49"/>
    </location>
    <ligand>
        <name>Mg(2+)</name>
        <dbReference type="ChEBI" id="CHEBI:18420"/>
        <label>2</label>
    </ligand>
</feature>
<feature type="domain" description="PurM-like N-terminal" evidence="2">
    <location>
        <begin position="31"/>
        <end position="141"/>
    </location>
</feature>
<feature type="binding site" evidence="1">
    <location>
        <position position="150"/>
    </location>
    <ligand>
        <name>ATP</name>
        <dbReference type="ChEBI" id="CHEBI:30616"/>
    </ligand>
</feature>
<feature type="binding site" evidence="1">
    <location>
        <position position="32"/>
    </location>
    <ligand>
        <name>Mg(2+)</name>
        <dbReference type="ChEBI" id="CHEBI:18420"/>
        <label>4</label>
    </ligand>
</feature>
<comment type="caution">
    <text evidence="1">Lacks conserved residue(s) required for the propagation of feature annotation.</text>
</comment>
<comment type="catalytic activity">
    <reaction evidence="1">
        <text>thiamine phosphate + ATP = thiamine diphosphate + ADP</text>
        <dbReference type="Rhea" id="RHEA:15913"/>
        <dbReference type="ChEBI" id="CHEBI:30616"/>
        <dbReference type="ChEBI" id="CHEBI:37575"/>
        <dbReference type="ChEBI" id="CHEBI:58937"/>
        <dbReference type="ChEBI" id="CHEBI:456216"/>
        <dbReference type="EC" id="2.7.4.16"/>
    </reaction>
</comment>
<proteinExistence type="inferred from homology"/>
<keyword evidence="1" id="KW-0547">Nucleotide-binding</keyword>
<feature type="binding site" evidence="1">
    <location>
        <position position="77"/>
    </location>
    <ligand>
        <name>Mg(2+)</name>
        <dbReference type="ChEBI" id="CHEBI:18420"/>
        <label>2</label>
    </ligand>
</feature>
<accession>A0A497EVQ4</accession>
<evidence type="ECO:0000259" key="3">
    <source>
        <dbReference type="Pfam" id="PF02769"/>
    </source>
</evidence>
<feature type="binding site" evidence="1">
    <location>
        <position position="221"/>
    </location>
    <ligand>
        <name>Mg(2+)</name>
        <dbReference type="ChEBI" id="CHEBI:18420"/>
        <label>5</label>
    </ligand>
</feature>
<feature type="binding site" evidence="1">
    <location>
        <begin position="124"/>
        <end position="125"/>
    </location>
    <ligand>
        <name>ATP</name>
        <dbReference type="ChEBI" id="CHEBI:30616"/>
    </ligand>
</feature>
<name>A0A497EVQ4_9CREN</name>
<dbReference type="Gene3D" id="3.90.650.10">
    <property type="entry name" value="PurM-like C-terminal domain"/>
    <property type="match status" value="1"/>
</dbReference>
<feature type="binding site" evidence="1">
    <location>
        <position position="220"/>
    </location>
    <ligand>
        <name>ATP</name>
        <dbReference type="ChEBI" id="CHEBI:30616"/>
    </ligand>
</feature>
<dbReference type="NCBIfam" id="TIGR01379">
    <property type="entry name" value="thiL"/>
    <property type="match status" value="1"/>
</dbReference>
<dbReference type="GO" id="GO:0009030">
    <property type="term" value="F:thiamine-phosphate kinase activity"/>
    <property type="evidence" value="ECO:0007669"/>
    <property type="project" value="UniProtKB-UniRule"/>
</dbReference>
<feature type="binding site" evidence="1">
    <location>
        <position position="49"/>
    </location>
    <ligand>
        <name>Mg(2+)</name>
        <dbReference type="ChEBI" id="CHEBI:18420"/>
        <label>1</label>
    </ligand>
</feature>
<organism evidence="4 5">
    <name type="scientific">Thermoproteota archaeon</name>
    <dbReference type="NCBI Taxonomy" id="2056631"/>
    <lineage>
        <taxon>Archaea</taxon>
        <taxon>Thermoproteota</taxon>
    </lineage>
</organism>
<feature type="domain" description="PurM-like C-terminal" evidence="3">
    <location>
        <begin position="154"/>
        <end position="308"/>
    </location>
</feature>
<evidence type="ECO:0000313" key="5">
    <source>
        <dbReference type="Proteomes" id="UP000278475"/>
    </source>
</evidence>
<keyword evidence="1" id="KW-0067">ATP-binding</keyword>
<dbReference type="InterPro" id="IPR010918">
    <property type="entry name" value="PurM-like_C_dom"/>
</dbReference>
<feature type="binding site" evidence="1">
    <location>
        <position position="125"/>
    </location>
    <ligand>
        <name>Mg(2+)</name>
        <dbReference type="ChEBI" id="CHEBI:18420"/>
        <label>1</label>
    </ligand>
</feature>
<dbReference type="InterPro" id="IPR036676">
    <property type="entry name" value="PurM-like_C_sf"/>
</dbReference>
<dbReference type="InterPro" id="IPR006283">
    <property type="entry name" value="ThiL-like"/>
</dbReference>
<evidence type="ECO:0000256" key="1">
    <source>
        <dbReference type="HAMAP-Rule" id="MF_02128"/>
    </source>
</evidence>
<dbReference type="SUPFAM" id="SSF55326">
    <property type="entry name" value="PurM N-terminal domain-like"/>
    <property type="match status" value="1"/>
</dbReference>
<dbReference type="Proteomes" id="UP000278475">
    <property type="component" value="Unassembled WGS sequence"/>
</dbReference>
<dbReference type="UniPathway" id="UPA00060">
    <property type="reaction ID" value="UER00142"/>
</dbReference>
<comment type="caution">
    <text evidence="4">The sequence shown here is derived from an EMBL/GenBank/DDBJ whole genome shotgun (WGS) entry which is preliminary data.</text>
</comment>
<reference evidence="4 5" key="1">
    <citation type="submission" date="2018-06" db="EMBL/GenBank/DDBJ databases">
        <title>Extensive metabolic versatility and redundancy in microbially diverse, dynamic hydrothermal sediments.</title>
        <authorList>
            <person name="Dombrowski N."/>
            <person name="Teske A."/>
            <person name="Baker B.J."/>
        </authorList>
    </citation>
    <scope>NUCLEOTIDE SEQUENCE [LARGE SCALE GENOMIC DNA]</scope>
    <source>
        <strain evidence="4">B66_G16</strain>
    </source>
</reference>
<dbReference type="GO" id="GO:0009229">
    <property type="term" value="P:thiamine diphosphate biosynthetic process"/>
    <property type="evidence" value="ECO:0007669"/>
    <property type="project" value="UniProtKB-UniRule"/>
</dbReference>
<dbReference type="GO" id="GO:0009228">
    <property type="term" value="P:thiamine biosynthetic process"/>
    <property type="evidence" value="ECO:0007669"/>
    <property type="project" value="UniProtKB-KW"/>
</dbReference>
<feature type="binding site" evidence="1">
    <location>
        <position position="77"/>
    </location>
    <ligand>
        <name>Mg(2+)</name>
        <dbReference type="ChEBI" id="CHEBI:18420"/>
        <label>3</label>
    </ligand>
</feature>
<dbReference type="CDD" id="cd02194">
    <property type="entry name" value="ThiL"/>
    <property type="match status" value="1"/>
</dbReference>
<dbReference type="SUPFAM" id="SSF56042">
    <property type="entry name" value="PurM C-terminal domain-like"/>
    <property type="match status" value="1"/>
</dbReference>
<comment type="miscellaneous">
    <text evidence="1">Reaction mechanism of ThiL seems to utilize a direct, inline transfer of the gamma-phosphate of ATP to TMP rather than a phosphorylated enzyme intermediate.</text>
</comment>
<dbReference type="PIRSF" id="PIRSF005303">
    <property type="entry name" value="Thiam_monoph_kin"/>
    <property type="match status" value="1"/>
</dbReference>
<dbReference type="EC" id="2.7.4.16" evidence="1"/>
<keyword evidence="1" id="KW-0479">Metal-binding</keyword>
<dbReference type="PANTHER" id="PTHR30270">
    <property type="entry name" value="THIAMINE-MONOPHOSPHATE KINASE"/>
    <property type="match status" value="1"/>
</dbReference>
<feature type="binding site" evidence="1">
    <location>
        <position position="324"/>
    </location>
    <ligand>
        <name>substrate</name>
    </ligand>
</feature>
<dbReference type="Gene3D" id="3.30.1330.10">
    <property type="entry name" value="PurM-like, N-terminal domain"/>
    <property type="match status" value="1"/>
</dbReference>
<dbReference type="Pfam" id="PF02769">
    <property type="entry name" value="AIRS_C"/>
    <property type="match status" value="1"/>
</dbReference>
<evidence type="ECO:0000259" key="2">
    <source>
        <dbReference type="Pfam" id="PF00586"/>
    </source>
</evidence>
<comment type="similarity">
    <text evidence="1">Belongs to the thiamine-monophosphate kinase family.</text>
</comment>
<dbReference type="GO" id="GO:0000287">
    <property type="term" value="F:magnesium ion binding"/>
    <property type="evidence" value="ECO:0007669"/>
    <property type="project" value="UniProtKB-UniRule"/>
</dbReference>
<dbReference type="AlphaFoldDB" id="A0A497EVQ4"/>
<dbReference type="InterPro" id="IPR016188">
    <property type="entry name" value="PurM-like_N"/>
</dbReference>
<gene>
    <name evidence="1 4" type="primary">thiL</name>
    <name evidence="4" type="ORF">DRJ31_00160</name>
</gene>
<comment type="pathway">
    <text evidence="1">Cofactor biosynthesis; thiamine diphosphate biosynthesis; thiamine diphosphate from thiamine phosphate: step 1/1.</text>
</comment>
<feature type="binding site" evidence="1">
    <location>
        <position position="218"/>
    </location>
    <ligand>
        <name>Mg(2+)</name>
        <dbReference type="ChEBI" id="CHEBI:18420"/>
        <label>3</label>
    </ligand>
</feature>
<comment type="function">
    <text evidence="1">Catalyzes the ATP-dependent phosphorylation of thiamine-monophosphate (TMP) to form thiamine-pyrophosphate (TPP), the active form of vitamin B1.</text>
</comment>
<feature type="binding site" evidence="1">
    <location>
        <position position="56"/>
    </location>
    <ligand>
        <name>substrate</name>
    </ligand>
</feature>
<dbReference type="EMBL" id="QMQV01000001">
    <property type="protein sequence ID" value="RLE50738.1"/>
    <property type="molecule type" value="Genomic_DNA"/>
</dbReference>
<dbReference type="InterPro" id="IPR036921">
    <property type="entry name" value="PurM-like_N_sf"/>
</dbReference>
<feature type="binding site" evidence="1">
    <location>
        <position position="32"/>
    </location>
    <ligand>
        <name>Mg(2+)</name>
        <dbReference type="ChEBI" id="CHEBI:18420"/>
        <label>3</label>
    </ligand>
</feature>
<keyword evidence="1" id="KW-0784">Thiamine biosynthesis</keyword>
<sequence>MKLSVLGERKIIEMLVNYMPIEWDAALPFWDDAAAIDLGNENVLVLKTDMFVRKTDAPKKMRFFDMGWKAVTMNVSDLAAKGAKPIGFLFSLGAPKNYDASSLAKLAKGIGDAARFYGFKVLGGDTGEACDLIVAGMAIGLAKRDLLVKRSGAKPGDYLAVTGEFGLTGAGLKMLLEDLKPHSEKAKKLFLKAVFRPIAKLKEGLSLAMSKSVSASIDSSDGLAYSLYELSRLSNVGFKLSKIPVHREVEAFARFHNISSEDLALYSGEEYELVVTIKRGMWDIAKSAVKKAGGRLIKIGVVTRDKKVVYERDGELVEIPCRGWEHFK</sequence>
<keyword evidence="1" id="KW-0460">Magnesium</keyword>
<feature type="binding site" evidence="1">
    <location>
        <position position="77"/>
    </location>
    <ligand>
        <name>Mg(2+)</name>
        <dbReference type="ChEBI" id="CHEBI:18420"/>
        <label>4</label>
    </ligand>
</feature>